<protein>
    <submittedName>
        <fullName evidence="3">Uncharacterized protein</fullName>
    </submittedName>
</protein>
<dbReference type="HOGENOM" id="CLU_900692_0_0_1"/>
<evidence type="ECO:0000313" key="3">
    <source>
        <dbReference type="EMBL" id="KIJ31787.1"/>
    </source>
</evidence>
<proteinExistence type="predicted"/>
<reference evidence="3 4" key="1">
    <citation type="submission" date="2014-06" db="EMBL/GenBank/DDBJ databases">
        <title>Evolutionary Origins and Diversification of the Mycorrhizal Mutualists.</title>
        <authorList>
            <consortium name="DOE Joint Genome Institute"/>
            <consortium name="Mycorrhizal Genomics Consortium"/>
            <person name="Kohler A."/>
            <person name="Kuo A."/>
            <person name="Nagy L.G."/>
            <person name="Floudas D."/>
            <person name="Copeland A."/>
            <person name="Barry K.W."/>
            <person name="Cichocki N."/>
            <person name="Veneault-Fourrey C."/>
            <person name="LaButti K."/>
            <person name="Lindquist E.A."/>
            <person name="Lipzen A."/>
            <person name="Lundell T."/>
            <person name="Morin E."/>
            <person name="Murat C."/>
            <person name="Riley R."/>
            <person name="Ohm R."/>
            <person name="Sun H."/>
            <person name="Tunlid A."/>
            <person name="Henrissat B."/>
            <person name="Grigoriev I.V."/>
            <person name="Hibbett D.S."/>
            <person name="Martin F."/>
        </authorList>
    </citation>
    <scope>NUCLEOTIDE SEQUENCE [LARGE SCALE GENOMIC DNA]</scope>
    <source>
        <strain evidence="3 4">SS14</strain>
    </source>
</reference>
<sequence>MTDGRPTDISSDDDSSDNDDSSFMDILSPNQMLQKSITYYPEVPCTPLGPQTRQRTKVQSLAPKFLNNSSRFWKENTELRRKLIMKDNELKITKAGLNAAEAHCTLGLLENQALRMELDRLRGKRKTKRVVNTEGRVLTAPELHQEWEEKTAEKRAKEQAEMEKQKAKEDAQAAREIERAQMITSRVFTVPLSRFSRKEDLKDIAACFGLLQNGRNLELTARIKAHMQATPSLRENPRFKALFGKQKGPNVAENIPSPFHHFRNGEGSGSEGRSMKMEQMQEQMQELESEGEDSVNFDLENIDPSLRYM</sequence>
<name>A0A0C9URE9_SPHS4</name>
<accession>A0A0C9URE9</accession>
<feature type="compositionally biased region" description="Acidic residues" evidence="2">
    <location>
        <begin position="285"/>
        <end position="294"/>
    </location>
</feature>
<dbReference type="OrthoDB" id="5569309at2759"/>
<dbReference type="Proteomes" id="UP000054279">
    <property type="component" value="Unassembled WGS sequence"/>
</dbReference>
<organism evidence="3 4">
    <name type="scientific">Sphaerobolus stellatus (strain SS14)</name>
    <dbReference type="NCBI Taxonomy" id="990650"/>
    <lineage>
        <taxon>Eukaryota</taxon>
        <taxon>Fungi</taxon>
        <taxon>Dikarya</taxon>
        <taxon>Basidiomycota</taxon>
        <taxon>Agaricomycotina</taxon>
        <taxon>Agaricomycetes</taxon>
        <taxon>Phallomycetidae</taxon>
        <taxon>Geastrales</taxon>
        <taxon>Sphaerobolaceae</taxon>
        <taxon>Sphaerobolus</taxon>
    </lineage>
</organism>
<feature type="region of interest" description="Disordered" evidence="2">
    <location>
        <begin position="1"/>
        <end position="23"/>
    </location>
</feature>
<gene>
    <name evidence="3" type="ORF">M422DRAFT_53245</name>
</gene>
<evidence type="ECO:0000256" key="1">
    <source>
        <dbReference type="SAM" id="Coils"/>
    </source>
</evidence>
<feature type="region of interest" description="Disordered" evidence="2">
    <location>
        <begin position="250"/>
        <end position="294"/>
    </location>
</feature>
<feature type="compositionally biased region" description="Acidic residues" evidence="2">
    <location>
        <begin position="10"/>
        <end position="22"/>
    </location>
</feature>
<evidence type="ECO:0000256" key="2">
    <source>
        <dbReference type="SAM" id="MobiDB-lite"/>
    </source>
</evidence>
<keyword evidence="1" id="KW-0175">Coiled coil</keyword>
<evidence type="ECO:0000313" key="4">
    <source>
        <dbReference type="Proteomes" id="UP000054279"/>
    </source>
</evidence>
<dbReference type="AlphaFoldDB" id="A0A0C9URE9"/>
<keyword evidence="4" id="KW-1185">Reference proteome</keyword>
<dbReference type="EMBL" id="KN837237">
    <property type="protein sequence ID" value="KIJ31787.1"/>
    <property type="molecule type" value="Genomic_DNA"/>
</dbReference>
<feature type="coiled-coil region" evidence="1">
    <location>
        <begin position="148"/>
        <end position="177"/>
    </location>
</feature>